<evidence type="ECO:0000256" key="2">
    <source>
        <dbReference type="ARBA" id="ARBA00022448"/>
    </source>
</evidence>
<dbReference type="PANTHER" id="PTHR30442:SF0">
    <property type="entry name" value="FE(3+) DICITRATE TRANSPORT PROTEIN FECA"/>
    <property type="match status" value="1"/>
</dbReference>
<dbReference type="SUPFAM" id="SSF49464">
    <property type="entry name" value="Carboxypeptidase regulatory domain-like"/>
    <property type="match status" value="1"/>
</dbReference>
<organism evidence="10 11">
    <name type="scientific">Gangjinia marincola</name>
    <dbReference type="NCBI Taxonomy" id="578463"/>
    <lineage>
        <taxon>Bacteria</taxon>
        <taxon>Pseudomonadati</taxon>
        <taxon>Bacteroidota</taxon>
        <taxon>Flavobacteriia</taxon>
        <taxon>Flavobacteriales</taxon>
        <taxon>Flavobacteriaceae</taxon>
        <taxon>Gangjinia</taxon>
    </lineage>
</organism>
<feature type="chain" id="PRO_5046770855" evidence="8">
    <location>
        <begin position="23"/>
        <end position="1095"/>
    </location>
</feature>
<dbReference type="SUPFAM" id="SSF56935">
    <property type="entry name" value="Porins"/>
    <property type="match status" value="1"/>
</dbReference>
<evidence type="ECO:0000256" key="5">
    <source>
        <dbReference type="ARBA" id="ARBA00023136"/>
    </source>
</evidence>
<keyword evidence="6 7" id="KW-0998">Cell outer membrane</keyword>
<dbReference type="RefSeq" id="WP_343768739.1">
    <property type="nucleotide sequence ID" value="NZ_BAAAFG010000016.1"/>
</dbReference>
<dbReference type="NCBIfam" id="TIGR04056">
    <property type="entry name" value="OMP_RagA_SusC"/>
    <property type="match status" value="1"/>
</dbReference>
<dbReference type="Pfam" id="PF13715">
    <property type="entry name" value="CarbopepD_reg_2"/>
    <property type="match status" value="1"/>
</dbReference>
<dbReference type="InterPro" id="IPR039426">
    <property type="entry name" value="TonB-dep_rcpt-like"/>
</dbReference>
<dbReference type="Gene3D" id="2.40.170.20">
    <property type="entry name" value="TonB-dependent receptor, beta-barrel domain"/>
    <property type="match status" value="1"/>
</dbReference>
<protein>
    <submittedName>
        <fullName evidence="10">SusC/RagA family TonB-linked outer membrane protein</fullName>
    </submittedName>
</protein>
<feature type="domain" description="TonB-dependent receptor plug" evidence="9">
    <location>
        <begin position="118"/>
        <end position="238"/>
    </location>
</feature>
<evidence type="ECO:0000259" key="9">
    <source>
        <dbReference type="Pfam" id="PF07715"/>
    </source>
</evidence>
<dbReference type="PROSITE" id="PS52016">
    <property type="entry name" value="TONB_DEPENDENT_REC_3"/>
    <property type="match status" value="1"/>
</dbReference>
<gene>
    <name evidence="10" type="ORF">GCM10009117_26850</name>
</gene>
<evidence type="ECO:0000256" key="7">
    <source>
        <dbReference type="PROSITE-ProRule" id="PRU01360"/>
    </source>
</evidence>
<evidence type="ECO:0000256" key="1">
    <source>
        <dbReference type="ARBA" id="ARBA00004571"/>
    </source>
</evidence>
<keyword evidence="11" id="KW-1185">Reference proteome</keyword>
<comment type="similarity">
    <text evidence="7">Belongs to the TonB-dependent receptor family.</text>
</comment>
<feature type="signal peptide" evidence="8">
    <location>
        <begin position="1"/>
        <end position="22"/>
    </location>
</feature>
<evidence type="ECO:0000256" key="3">
    <source>
        <dbReference type="ARBA" id="ARBA00022452"/>
    </source>
</evidence>
<proteinExistence type="inferred from homology"/>
<keyword evidence="3 7" id="KW-1134">Transmembrane beta strand</keyword>
<dbReference type="InterPro" id="IPR037066">
    <property type="entry name" value="Plug_dom_sf"/>
</dbReference>
<dbReference type="Proteomes" id="UP001500507">
    <property type="component" value="Unassembled WGS sequence"/>
</dbReference>
<reference evidence="11" key="1">
    <citation type="journal article" date="2019" name="Int. J. Syst. Evol. Microbiol.">
        <title>The Global Catalogue of Microorganisms (GCM) 10K type strain sequencing project: providing services to taxonomists for standard genome sequencing and annotation.</title>
        <authorList>
            <consortium name="The Broad Institute Genomics Platform"/>
            <consortium name="The Broad Institute Genome Sequencing Center for Infectious Disease"/>
            <person name="Wu L."/>
            <person name="Ma J."/>
        </authorList>
    </citation>
    <scope>NUCLEOTIDE SEQUENCE [LARGE SCALE GENOMIC DNA]</scope>
    <source>
        <strain evidence="11">JCM 16082</strain>
    </source>
</reference>
<dbReference type="EMBL" id="BAAAFG010000016">
    <property type="protein sequence ID" value="GAA0873538.1"/>
    <property type="molecule type" value="Genomic_DNA"/>
</dbReference>
<keyword evidence="4 7" id="KW-0812">Transmembrane</keyword>
<evidence type="ECO:0000256" key="4">
    <source>
        <dbReference type="ARBA" id="ARBA00022692"/>
    </source>
</evidence>
<dbReference type="InterPro" id="IPR008969">
    <property type="entry name" value="CarboxyPept-like_regulatory"/>
</dbReference>
<comment type="caution">
    <text evidence="10">The sequence shown here is derived from an EMBL/GenBank/DDBJ whole genome shotgun (WGS) entry which is preliminary data.</text>
</comment>
<dbReference type="Gene3D" id="2.170.130.10">
    <property type="entry name" value="TonB-dependent receptor, plug domain"/>
    <property type="match status" value="1"/>
</dbReference>
<accession>A0ABP3XVR1</accession>
<evidence type="ECO:0000313" key="11">
    <source>
        <dbReference type="Proteomes" id="UP001500507"/>
    </source>
</evidence>
<evidence type="ECO:0000313" key="10">
    <source>
        <dbReference type="EMBL" id="GAA0873538.1"/>
    </source>
</evidence>
<evidence type="ECO:0000256" key="8">
    <source>
        <dbReference type="SAM" id="SignalP"/>
    </source>
</evidence>
<dbReference type="InterPro" id="IPR012910">
    <property type="entry name" value="Plug_dom"/>
</dbReference>
<keyword evidence="2 7" id="KW-0813">Transport</keyword>
<dbReference type="InterPro" id="IPR036942">
    <property type="entry name" value="Beta-barrel_TonB_sf"/>
</dbReference>
<comment type="subcellular location">
    <subcellularLocation>
        <location evidence="1 7">Cell outer membrane</location>
        <topology evidence="1 7">Multi-pass membrane protein</topology>
    </subcellularLocation>
</comment>
<keyword evidence="5 7" id="KW-0472">Membrane</keyword>
<dbReference type="Pfam" id="PF07715">
    <property type="entry name" value="Plug"/>
    <property type="match status" value="1"/>
</dbReference>
<dbReference type="PANTHER" id="PTHR30442">
    <property type="entry name" value="IRON III DICITRATE TRANSPORT PROTEIN FECA"/>
    <property type="match status" value="1"/>
</dbReference>
<name>A0ABP3XVR1_9FLAO</name>
<dbReference type="Gene3D" id="2.60.40.1120">
    <property type="entry name" value="Carboxypeptidase-like, regulatory domain"/>
    <property type="match status" value="1"/>
</dbReference>
<evidence type="ECO:0000256" key="6">
    <source>
        <dbReference type="ARBA" id="ARBA00023237"/>
    </source>
</evidence>
<sequence length="1095" mass="119907">MKTKLLKKVCFLLFLAISTAWAQEKSIQGTVVDNNGLPLPGVNIVIKNSSIGTQTDFDGNYTITASTGQTLVFSYQGFKNKEVQVTDANEINVQFEEDVAILNEVVVTAQGIKREKRALGFAQTNVETEELEQRPNADVAKTLQGKIAGVQISQTGVIGGGSGITIRANTSITGNNQALFVVDGVPINSGSDDDGFTGAGAIDSNRLIDIDPNNIESMSVLKGLAASVLYGNQGRNGVILITTKTGNALSEKSKKLNVTYSNSIYFNTIANLPDFQNKYGSGFYLSNLNGANGSFGPEFDGQIVPNILSNNSALQDSFPEFFDDPSTPDVIEGGVPYSATPNNVEDFFRIGLGRNIGISVSKSTENMSFSTSYSNTSEEGFIPLNKLRRDNFSIGGSVKLANNFTATGTFNYVINEIEAPPITAANGANAFSIFERLLFIPRNFDINNLPFEDPVDGSNVYYLNAVDNPKWVLNNSLSTQKVNRFFNSVSLKYDFNDHINLTYRLGLDSFNERQSFYVNRGSSDGNAIYANGYLRVRYLERQQWDHSLILTSNYKLNDDFGLAVIAGANSNRRTIFREGTIYQDQVLRDNFRPFNFETVSNIDPFTGTQIDFEEEINILGVYAQLEFDYKNFAYLTLAARNDWGSLLEAEENSVFYPSISGSFIPTTAFSDMRSDFLSYLKLRGNVASGVQFPDDAYTTRPVLSTNSNAFGTGGVVTQSVSNLVPNRDLKAATLVDYEIGIESRFIKNRVSLTANAYLRNISDQIFQQEIGAETGATSTFVNIGESETRGLEIELDINPIRTENFRWDLSSRFFAYETEVLELPEGIDQLAIGGFTDLGNFAIEGEPLGVIVGSFAVRDQNGNLIIDPNNGEVIPNSAVGLPDKIIGDPNPDWTNTLINTFSYKGLSLSAQLEYRHGGDIYSLTAQNLYFRGVVDIEGIDRDFYASAIPGVLAQTDENGNILTTTNQEGEIDGVLLQQGGDGNPIENNILLPYEDTIFNNLEQNAAENIFDGSLIRLRELSMSYQLPAKLLEKTPLGSLSLKLYGQNLWFDAINFPDALNYDVEVGSTGVGNASGLDFQTSPSAKSVGFAIKASF</sequence>
<dbReference type="InterPro" id="IPR023996">
    <property type="entry name" value="TonB-dep_OMP_SusC/RagA"/>
</dbReference>
<keyword evidence="8" id="KW-0732">Signal</keyword>